<dbReference type="Gene3D" id="2.40.70.10">
    <property type="entry name" value="Acid Proteases"/>
    <property type="match status" value="1"/>
</dbReference>
<proteinExistence type="predicted"/>
<dbReference type="PANTHER" id="PTHR33240:SF15">
    <property type="entry name" value="GAG-PRO-LIKE PROTEIN"/>
    <property type="match status" value="1"/>
</dbReference>
<feature type="region of interest" description="Disordered" evidence="1">
    <location>
        <begin position="649"/>
        <end position="674"/>
    </location>
</feature>
<evidence type="ECO:0000313" key="4">
    <source>
        <dbReference type="Proteomes" id="UP001497516"/>
    </source>
</evidence>
<dbReference type="InterPro" id="IPR021109">
    <property type="entry name" value="Peptidase_aspartic_dom_sf"/>
</dbReference>
<feature type="compositionally biased region" description="Polar residues" evidence="1">
    <location>
        <begin position="140"/>
        <end position="149"/>
    </location>
</feature>
<evidence type="ECO:0000259" key="2">
    <source>
        <dbReference type="Pfam" id="PF03732"/>
    </source>
</evidence>
<feature type="compositionally biased region" description="Polar residues" evidence="1">
    <location>
        <begin position="655"/>
        <end position="669"/>
    </location>
</feature>
<dbReference type="AlphaFoldDB" id="A0AAV2E278"/>
<name>A0AAV2E278_9ROSI</name>
<feature type="domain" description="Retrotransposon gag" evidence="2">
    <location>
        <begin position="344"/>
        <end position="434"/>
    </location>
</feature>
<gene>
    <name evidence="3" type="ORF">LTRI10_LOCUS21415</name>
</gene>
<feature type="region of interest" description="Disordered" evidence="1">
    <location>
        <begin position="129"/>
        <end position="177"/>
    </location>
</feature>
<keyword evidence="4" id="KW-1185">Reference proteome</keyword>
<dbReference type="PANTHER" id="PTHR33240">
    <property type="entry name" value="OS08G0508500 PROTEIN"/>
    <property type="match status" value="1"/>
</dbReference>
<dbReference type="SUPFAM" id="SSF50630">
    <property type="entry name" value="Acid proteases"/>
    <property type="match status" value="1"/>
</dbReference>
<dbReference type="InterPro" id="IPR005162">
    <property type="entry name" value="Retrotrans_gag_dom"/>
</dbReference>
<feature type="region of interest" description="Disordered" evidence="1">
    <location>
        <begin position="1"/>
        <end position="46"/>
    </location>
</feature>
<dbReference type="EMBL" id="OZ034817">
    <property type="protein sequence ID" value="CAL1379929.1"/>
    <property type="molecule type" value="Genomic_DNA"/>
</dbReference>
<accession>A0AAV2E278</accession>
<protein>
    <recommendedName>
        <fullName evidence="2">Retrotransposon gag domain-containing protein</fullName>
    </recommendedName>
</protein>
<dbReference type="Pfam" id="PF03732">
    <property type="entry name" value="Retrotrans_gag"/>
    <property type="match status" value="1"/>
</dbReference>
<feature type="region of interest" description="Disordered" evidence="1">
    <location>
        <begin position="870"/>
        <end position="897"/>
    </location>
</feature>
<dbReference type="CDD" id="cd00303">
    <property type="entry name" value="retropepsin_like"/>
    <property type="match status" value="1"/>
</dbReference>
<sequence>MAPRRKNHEGDLPPTSVEEEPMVNVETDQSGGSHGGASSDAGGEVPAVAQTANQGEITRMLRQVMADNQQVKLHLASLDGRLDGLSSRIDRRVSQLVEVVDKNRMDFESNRRDFNDFREFLNRPVPQTRALPLSGENPLHNDTGTNSFPVNGGRDTQPRQGVSPTPVVNPASPSRVNLGETSTAANTRVEPPPVHNVGPQNIPEARPYVAPMSGAGGGGTINNDHVPPRGYPQNVPPPPNGLGMDPGGFVPQGGKLGGQDVNAIRDQVAQMLADQFGLGIRPAMPPVYRKPYPDWVDRYYPFPRGFRVPDFITFSGTGDQSTVEHVGRFTVQCGDVSDFLKLRLFGNSLTGPAFAWYVNLPSNSVQTWQQMEQMFHAQFYRSEPEVTMADLARMRQQPGETVEHFLTNFKNARNRCFVNLTEREFVKLAQGGLNFELRKKFQDREFSDLFQLMSCAVRYESLLHEEEHKRSGSRGQYFPNFENYGVNNVGSDVDEVEVDLAEIVQGKPYVCASLAKADGEPQGGKPNRAPIQTRKYSFDVSKSELIFDQLYKDGQIKLTGGHTIPSAEKLKGKRYCKWHNSASHSTNMCVVFRNVVQDAIEKGRFKFPEPRKEAMIVDTDPFPNVVSVNMVNPDFSKLNVPRFKLVVDTTPPPSGSSDVAQGASSSQVQEGPRLDPVEEEKLCAQCRGKLNIGGAGPSQTVHQRLGPRQFKPRYPSYERSVEGVRAPAWGRGQRRLWVAQSAPPFKSLPFGLARPVRGAPPVRRTFRMPNVPQGGWHTYDVRRQQPIAVDQMTRTQYRRYLRKNAQGRRIASLQANVNVDNSTTGLRVTVAGAGKVVEDKRDGNEQGVPGDVEYDAEVDDSFIEEEMLELEEPKSKFDRKNKDDDDDNQGPPMTIQFGSLPPVVVNNYILPLIFHIDLENQGEDGEVVMEVEELDEAAQEVNVAELVSGFAQLTLEEENEEPAAAELVGESADLPIEAEPWSAMMARTNGRIDLAVESAKQNKSSQRILKELYEAGHKAVGLLGEDGGRYPFYVLYQGPKESTSVPVENITWGSDFDELEKPLRAAESKGKAVDEGTTGEESNRVVVFNEPEPKMMRHLRPLYIKATLDDVPMSRVLVDNGAVVNVMPTRMLKKLGKSTNDLIPTEVFVTSFNGGSTSARGILPVVVGVGSQKRMSAFFVVDGMISYNALLGRDWIHANKCVPSSLHQCLMLWNEDDVVEVVKAYTKPFAVGANVAEAYLSETSNVIVSSARVWSKACLNHLSEIVRPSMRALGGPPKSE</sequence>
<feature type="compositionally biased region" description="Basic and acidic residues" evidence="1">
    <location>
        <begin position="871"/>
        <end position="883"/>
    </location>
</feature>
<evidence type="ECO:0000256" key="1">
    <source>
        <dbReference type="SAM" id="MobiDB-lite"/>
    </source>
</evidence>
<dbReference type="Proteomes" id="UP001497516">
    <property type="component" value="Chromosome 4"/>
</dbReference>
<evidence type="ECO:0000313" key="3">
    <source>
        <dbReference type="EMBL" id="CAL1379929.1"/>
    </source>
</evidence>
<organism evidence="3 4">
    <name type="scientific">Linum trigynum</name>
    <dbReference type="NCBI Taxonomy" id="586398"/>
    <lineage>
        <taxon>Eukaryota</taxon>
        <taxon>Viridiplantae</taxon>
        <taxon>Streptophyta</taxon>
        <taxon>Embryophyta</taxon>
        <taxon>Tracheophyta</taxon>
        <taxon>Spermatophyta</taxon>
        <taxon>Magnoliopsida</taxon>
        <taxon>eudicotyledons</taxon>
        <taxon>Gunneridae</taxon>
        <taxon>Pentapetalae</taxon>
        <taxon>rosids</taxon>
        <taxon>fabids</taxon>
        <taxon>Malpighiales</taxon>
        <taxon>Linaceae</taxon>
        <taxon>Linum</taxon>
    </lineage>
</organism>
<reference evidence="3 4" key="1">
    <citation type="submission" date="2024-04" db="EMBL/GenBank/DDBJ databases">
        <authorList>
            <person name="Fracassetti M."/>
        </authorList>
    </citation>
    <scope>NUCLEOTIDE SEQUENCE [LARGE SCALE GENOMIC DNA]</scope>
</reference>